<reference evidence="1 2" key="1">
    <citation type="submission" date="2019-07" db="EMBL/GenBank/DDBJ databases">
        <authorList>
            <person name="Jastrzebski P J."/>
            <person name="Paukszto L."/>
            <person name="Jastrzebski P J."/>
        </authorList>
    </citation>
    <scope>NUCLEOTIDE SEQUENCE [LARGE SCALE GENOMIC DNA]</scope>
    <source>
        <strain evidence="1 2">WMS-il1</strain>
    </source>
</reference>
<evidence type="ECO:0000313" key="1">
    <source>
        <dbReference type="EMBL" id="VUZ40508.1"/>
    </source>
</evidence>
<sequence length="50" mass="5898">MRQRIHKKLTTSSFLLLSPLLRLPLIPMQFWWSVAVFFVKGLQNPRTGIM</sequence>
<dbReference type="EMBL" id="CABIJS010000033">
    <property type="protein sequence ID" value="VUZ40508.1"/>
    <property type="molecule type" value="Genomic_DNA"/>
</dbReference>
<proteinExistence type="predicted"/>
<accession>A0A564Y148</accession>
<dbReference type="AlphaFoldDB" id="A0A564Y148"/>
<dbReference type="Proteomes" id="UP000321570">
    <property type="component" value="Unassembled WGS sequence"/>
</dbReference>
<protein>
    <submittedName>
        <fullName evidence="1">Uncharacterized protein</fullName>
    </submittedName>
</protein>
<name>A0A564Y148_HYMDI</name>
<organism evidence="1 2">
    <name type="scientific">Hymenolepis diminuta</name>
    <name type="common">Rat tapeworm</name>
    <dbReference type="NCBI Taxonomy" id="6216"/>
    <lineage>
        <taxon>Eukaryota</taxon>
        <taxon>Metazoa</taxon>
        <taxon>Spiralia</taxon>
        <taxon>Lophotrochozoa</taxon>
        <taxon>Platyhelminthes</taxon>
        <taxon>Cestoda</taxon>
        <taxon>Eucestoda</taxon>
        <taxon>Cyclophyllidea</taxon>
        <taxon>Hymenolepididae</taxon>
        <taxon>Hymenolepis</taxon>
    </lineage>
</organism>
<keyword evidence="2" id="KW-1185">Reference proteome</keyword>
<evidence type="ECO:0000313" key="2">
    <source>
        <dbReference type="Proteomes" id="UP000321570"/>
    </source>
</evidence>
<gene>
    <name evidence="1" type="ORF">WMSIL1_LOCUS1463</name>
</gene>